<accession>A0AAJ6Z7N8</accession>
<evidence type="ECO:0000259" key="1">
    <source>
        <dbReference type="SMART" id="SM00651"/>
    </source>
</evidence>
<dbReference type="InterPro" id="IPR010920">
    <property type="entry name" value="LSM_dom_sf"/>
</dbReference>
<dbReference type="AlphaFoldDB" id="A0AAJ6Z7N8"/>
<feature type="domain" description="Sm" evidence="1">
    <location>
        <begin position="60"/>
        <end position="125"/>
    </location>
</feature>
<dbReference type="Pfam" id="PF01423">
    <property type="entry name" value="LSM"/>
    <property type="match status" value="1"/>
</dbReference>
<dbReference type="KEGG" id="pxu:106117201"/>
<sequence>MFQKLISFKSYKRAYCSCRLFSLITKRSHNLLCNMNVQQMNPRFIGTPKEKFAFFNTLLCLVKSLQGQYVNVDLRNDSNVCGLLLTVDGFMNLSFSTAVYCDPQGNEFFFENIFVQCRNVRYVHIPEHVSIINNIKNEVAREVRNKPTGTAMNKSRKAKKAYNQHMQTVASLYMNMN</sequence>
<dbReference type="Proteomes" id="UP000694872">
    <property type="component" value="Unplaced"/>
</dbReference>
<dbReference type="GO" id="GO:0071208">
    <property type="term" value="F:histone pre-mRNA DCP binding"/>
    <property type="evidence" value="ECO:0007669"/>
    <property type="project" value="TreeGrafter"/>
</dbReference>
<dbReference type="GO" id="GO:0006398">
    <property type="term" value="P:mRNA 3'-end processing by stem-loop binding and cleavage"/>
    <property type="evidence" value="ECO:0007669"/>
    <property type="project" value="TreeGrafter"/>
</dbReference>
<name>A0AAJ6Z7N8_PAPXU</name>
<reference evidence="2" key="1">
    <citation type="submission" date="2025-08" db="UniProtKB">
        <authorList>
            <consortium name="RefSeq"/>
        </authorList>
    </citation>
    <scope>IDENTIFICATION</scope>
</reference>
<dbReference type="PANTHER" id="PTHR21196:SF1">
    <property type="entry name" value="U7 SNRNA-ASSOCIATED SM-LIKE PROTEIN LSM10"/>
    <property type="match status" value="1"/>
</dbReference>
<dbReference type="GO" id="GO:0071254">
    <property type="term" value="C:cytoplasmic U snRNP body"/>
    <property type="evidence" value="ECO:0007669"/>
    <property type="project" value="TreeGrafter"/>
</dbReference>
<dbReference type="SMART" id="SM00651">
    <property type="entry name" value="Sm"/>
    <property type="match status" value="1"/>
</dbReference>
<dbReference type="PANTHER" id="PTHR21196">
    <property type="entry name" value="U7 SNRNA-ASSOCIATED SM-LIKE PROTEIN LSM10"/>
    <property type="match status" value="1"/>
</dbReference>
<protein>
    <submittedName>
        <fullName evidence="2">U7 snRNA-associated Sm-like protein LSm10 isoform X1</fullName>
    </submittedName>
</protein>
<dbReference type="InterPro" id="IPR052840">
    <property type="entry name" value="U7_snRNA_Sm-like"/>
</dbReference>
<dbReference type="InterPro" id="IPR001163">
    <property type="entry name" value="Sm_dom_euk/arc"/>
</dbReference>
<gene>
    <name evidence="2" type="primary">LOC106117201</name>
</gene>
<dbReference type="GO" id="GO:0071209">
    <property type="term" value="F:U7 snRNA binding"/>
    <property type="evidence" value="ECO:0007669"/>
    <property type="project" value="TreeGrafter"/>
</dbReference>
<evidence type="ECO:0000313" key="2">
    <source>
        <dbReference type="RefSeq" id="XP_013166828.1"/>
    </source>
</evidence>
<dbReference type="Gene3D" id="2.30.30.100">
    <property type="match status" value="1"/>
</dbReference>
<dbReference type="CDD" id="cd01733">
    <property type="entry name" value="LSm10"/>
    <property type="match status" value="1"/>
</dbReference>
<proteinExistence type="predicted"/>
<organism evidence="2">
    <name type="scientific">Papilio xuthus</name>
    <name type="common">Asian swallowtail butterfly</name>
    <dbReference type="NCBI Taxonomy" id="66420"/>
    <lineage>
        <taxon>Eukaryota</taxon>
        <taxon>Metazoa</taxon>
        <taxon>Ecdysozoa</taxon>
        <taxon>Arthropoda</taxon>
        <taxon>Hexapoda</taxon>
        <taxon>Insecta</taxon>
        <taxon>Pterygota</taxon>
        <taxon>Neoptera</taxon>
        <taxon>Endopterygota</taxon>
        <taxon>Lepidoptera</taxon>
        <taxon>Glossata</taxon>
        <taxon>Ditrysia</taxon>
        <taxon>Papilionoidea</taxon>
        <taxon>Papilionidae</taxon>
        <taxon>Papilioninae</taxon>
        <taxon>Papilio</taxon>
    </lineage>
</organism>
<dbReference type="SUPFAM" id="SSF50182">
    <property type="entry name" value="Sm-like ribonucleoproteins"/>
    <property type="match status" value="1"/>
</dbReference>
<dbReference type="GeneID" id="106117201"/>
<dbReference type="GO" id="GO:0016604">
    <property type="term" value="C:nuclear body"/>
    <property type="evidence" value="ECO:0007669"/>
    <property type="project" value="TreeGrafter"/>
</dbReference>
<dbReference type="RefSeq" id="XP_013166828.1">
    <property type="nucleotide sequence ID" value="XM_013311374.1"/>
</dbReference>